<evidence type="ECO:0000259" key="9">
    <source>
        <dbReference type="PROSITE" id="PS50941"/>
    </source>
</evidence>
<comment type="caution">
    <text evidence="8">Lacks conserved residue(s) required for the propagation of feature annotation.</text>
</comment>
<dbReference type="PROSITE" id="PS51677">
    <property type="entry name" value="NODB"/>
    <property type="match status" value="1"/>
</dbReference>
<dbReference type="InterPro" id="IPR002509">
    <property type="entry name" value="NODB_dom"/>
</dbReference>
<evidence type="ECO:0000256" key="1">
    <source>
        <dbReference type="ARBA" id="ARBA00001941"/>
    </source>
</evidence>
<feature type="disulfide bond" evidence="8">
    <location>
        <begin position="66"/>
        <end position="81"/>
    </location>
</feature>
<feature type="disulfide bond" evidence="8">
    <location>
        <begin position="80"/>
        <end position="94"/>
    </location>
</feature>
<accession>A0A8H5ZR65</accession>
<keyword evidence="4" id="KW-0732">Signal</keyword>
<sequence length="349" mass="38484">MRFSHVVAASLAGQFAAAHGTGMEGMPKTFGMPTELRARNPFARLQTLYPAHSAPVLGPRQEVERCGPANGNQKCAGNDCCSANGYCGTTKDHCKAPDCLFNYGPGCDANKTPSGASTRNVPRPKLGSIPYGGAGIYACKNPGTVAITYDDGPFVYTESIMRQFEAKGGRATFFVTGNNLGKGAIDQQWDKVVRNMYDNGHQVASHTWSHQDLSAITREQVYDQMVKNEMAIRNIIGRFPTYMRPPYSSCNGQCQEIMAELGYVISYFDLDTDDYNNLTPGMQTSRDNFKQGIDTRSSNHRLAIAHDIHELTAENLTGYMLDYLYGQGLRAVTMGECMQDPKENWYRQG</sequence>
<dbReference type="OMA" id="WSHADLC"/>
<proteinExistence type="predicted"/>
<dbReference type="PROSITE" id="PS50941">
    <property type="entry name" value="CHIT_BIND_I_2"/>
    <property type="match status" value="1"/>
</dbReference>
<dbReference type="AlphaFoldDB" id="A0A8H5ZR65"/>
<dbReference type="PANTHER" id="PTHR46471">
    <property type="entry name" value="CHITIN DEACETYLASE"/>
    <property type="match status" value="1"/>
</dbReference>
<dbReference type="InterPro" id="IPR036861">
    <property type="entry name" value="Endochitinase-like_sf"/>
</dbReference>
<feature type="domain" description="Chitin-binding type-1" evidence="9">
    <location>
        <begin position="63"/>
        <end position="109"/>
    </location>
</feature>
<dbReference type="CDD" id="cd10951">
    <property type="entry name" value="CE4_ClCDA_like"/>
    <property type="match status" value="1"/>
</dbReference>
<dbReference type="Pfam" id="PF01522">
    <property type="entry name" value="Polysacc_deac_1"/>
    <property type="match status" value="1"/>
</dbReference>
<dbReference type="GO" id="GO:0016810">
    <property type="term" value="F:hydrolase activity, acting on carbon-nitrogen (but not peptide) bonds"/>
    <property type="evidence" value="ECO:0007669"/>
    <property type="project" value="InterPro"/>
</dbReference>
<dbReference type="PANTHER" id="PTHR46471:SF8">
    <property type="entry name" value="CHITIN DEACETYLASE"/>
    <property type="match status" value="1"/>
</dbReference>
<dbReference type="Gene3D" id="3.30.60.10">
    <property type="entry name" value="Endochitinase-like"/>
    <property type="match status" value="1"/>
</dbReference>
<organism evidence="11 12">
    <name type="scientific">Cochliobolus sativus</name>
    <name type="common">Common root rot and spot blotch fungus</name>
    <name type="synonym">Bipolaris sorokiniana</name>
    <dbReference type="NCBI Taxonomy" id="45130"/>
    <lineage>
        <taxon>Eukaryota</taxon>
        <taxon>Fungi</taxon>
        <taxon>Dikarya</taxon>
        <taxon>Ascomycota</taxon>
        <taxon>Pezizomycotina</taxon>
        <taxon>Dothideomycetes</taxon>
        <taxon>Pleosporomycetidae</taxon>
        <taxon>Pleosporales</taxon>
        <taxon>Pleosporineae</taxon>
        <taxon>Pleosporaceae</taxon>
        <taxon>Bipolaris</taxon>
    </lineage>
</organism>
<dbReference type="GO" id="GO:0046872">
    <property type="term" value="F:metal ion binding"/>
    <property type="evidence" value="ECO:0007669"/>
    <property type="project" value="UniProtKB-KW"/>
</dbReference>
<dbReference type="GO" id="GO:0005975">
    <property type="term" value="P:carbohydrate metabolic process"/>
    <property type="evidence" value="ECO:0007669"/>
    <property type="project" value="InterPro"/>
</dbReference>
<dbReference type="Proteomes" id="UP000624244">
    <property type="component" value="Unassembled WGS sequence"/>
</dbReference>
<dbReference type="SUPFAM" id="SSF57016">
    <property type="entry name" value="Plant lectins/antimicrobial peptides"/>
    <property type="match status" value="1"/>
</dbReference>
<comment type="caution">
    <text evidence="11">The sequence shown here is derived from an EMBL/GenBank/DDBJ whole genome shotgun (WGS) entry which is preliminary data.</text>
</comment>
<gene>
    <name evidence="11" type="ORF">GGP41_007739</name>
</gene>
<evidence type="ECO:0000256" key="7">
    <source>
        <dbReference type="ARBA" id="ARBA00023285"/>
    </source>
</evidence>
<protein>
    <recommendedName>
        <fullName evidence="13">Carbohydrate esterase family 4 protein</fullName>
    </recommendedName>
</protein>
<evidence type="ECO:0000256" key="4">
    <source>
        <dbReference type="ARBA" id="ARBA00022729"/>
    </source>
</evidence>
<evidence type="ECO:0000313" key="11">
    <source>
        <dbReference type="EMBL" id="KAF5852343.1"/>
    </source>
</evidence>
<dbReference type="Pfam" id="PF00187">
    <property type="entry name" value="Chitin_bind_1"/>
    <property type="match status" value="1"/>
</dbReference>
<keyword evidence="6" id="KW-0119">Carbohydrate metabolism</keyword>
<evidence type="ECO:0000256" key="6">
    <source>
        <dbReference type="ARBA" id="ARBA00023277"/>
    </source>
</evidence>
<dbReference type="GO" id="GO:0008061">
    <property type="term" value="F:chitin binding"/>
    <property type="evidence" value="ECO:0007669"/>
    <property type="project" value="UniProtKB-UniRule"/>
</dbReference>
<keyword evidence="2 8" id="KW-0147">Chitin-binding</keyword>
<dbReference type="InterPro" id="IPR001002">
    <property type="entry name" value="Chitin-bd_1"/>
</dbReference>
<evidence type="ECO:0000256" key="5">
    <source>
        <dbReference type="ARBA" id="ARBA00022801"/>
    </source>
</evidence>
<evidence type="ECO:0000256" key="2">
    <source>
        <dbReference type="ARBA" id="ARBA00022669"/>
    </source>
</evidence>
<evidence type="ECO:0000256" key="3">
    <source>
        <dbReference type="ARBA" id="ARBA00022723"/>
    </source>
</evidence>
<reference evidence="11" key="1">
    <citation type="submission" date="2019-11" db="EMBL/GenBank/DDBJ databases">
        <title>Bipolaris sorokiniana Genome sequencing.</title>
        <authorList>
            <person name="Wang H."/>
        </authorList>
    </citation>
    <scope>NUCLEOTIDE SEQUENCE</scope>
</reference>
<evidence type="ECO:0000313" key="12">
    <source>
        <dbReference type="Proteomes" id="UP000624244"/>
    </source>
</evidence>
<feature type="disulfide bond" evidence="8">
    <location>
        <begin position="75"/>
        <end position="87"/>
    </location>
</feature>
<keyword evidence="3" id="KW-0479">Metal-binding</keyword>
<evidence type="ECO:0000259" key="10">
    <source>
        <dbReference type="PROSITE" id="PS51677"/>
    </source>
</evidence>
<name>A0A8H5ZR65_COCSA</name>
<keyword evidence="7" id="KW-0170">Cobalt</keyword>
<evidence type="ECO:0008006" key="13">
    <source>
        <dbReference type="Google" id="ProtNLM"/>
    </source>
</evidence>
<dbReference type="SMART" id="SM00270">
    <property type="entry name" value="ChtBD1"/>
    <property type="match status" value="1"/>
</dbReference>
<keyword evidence="8" id="KW-1015">Disulfide bond</keyword>
<evidence type="ECO:0000256" key="8">
    <source>
        <dbReference type="PROSITE-ProRule" id="PRU00261"/>
    </source>
</evidence>
<keyword evidence="5" id="KW-0378">Hydrolase</keyword>
<comment type="cofactor">
    <cofactor evidence="1">
        <name>Co(2+)</name>
        <dbReference type="ChEBI" id="CHEBI:48828"/>
    </cofactor>
</comment>
<dbReference type="InterPro" id="IPR011330">
    <property type="entry name" value="Glyco_hydro/deAcase_b/a-brl"/>
</dbReference>
<dbReference type="EMBL" id="WNKQ01000003">
    <property type="protein sequence ID" value="KAF5852343.1"/>
    <property type="molecule type" value="Genomic_DNA"/>
</dbReference>
<feature type="domain" description="NodB homology" evidence="10">
    <location>
        <begin position="143"/>
        <end position="332"/>
    </location>
</feature>
<dbReference type="SUPFAM" id="SSF88713">
    <property type="entry name" value="Glycoside hydrolase/deacetylase"/>
    <property type="match status" value="1"/>
</dbReference>
<dbReference type="Gene3D" id="3.20.20.370">
    <property type="entry name" value="Glycoside hydrolase/deacetylase"/>
    <property type="match status" value="1"/>
</dbReference>
<dbReference type="CDD" id="cd00035">
    <property type="entry name" value="ChtBD1"/>
    <property type="match status" value="1"/>
</dbReference>